<evidence type="ECO:0000313" key="2">
    <source>
        <dbReference type="EMBL" id="KAF0698476.1"/>
    </source>
</evidence>
<feature type="transmembrane region" description="Helical" evidence="1">
    <location>
        <begin position="390"/>
        <end position="408"/>
    </location>
</feature>
<reference evidence="2" key="2">
    <citation type="submission" date="2019-06" db="EMBL/GenBank/DDBJ databases">
        <title>Genomics analysis of Aphanomyces spp. identifies a new class of oomycete effector associated with host adaptation.</title>
        <authorList>
            <person name="Gaulin E."/>
        </authorList>
    </citation>
    <scope>NUCLEOTIDE SEQUENCE</scope>
    <source>
        <strain evidence="2">CBS 578.67</strain>
    </source>
</reference>
<protein>
    <submittedName>
        <fullName evidence="3">Aste57867_10899 protein</fullName>
    </submittedName>
</protein>
<dbReference type="AlphaFoldDB" id="A0A485KS91"/>
<feature type="transmembrane region" description="Helical" evidence="1">
    <location>
        <begin position="22"/>
        <end position="45"/>
    </location>
</feature>
<proteinExistence type="predicted"/>
<keyword evidence="1" id="KW-0812">Transmembrane</keyword>
<evidence type="ECO:0000313" key="3">
    <source>
        <dbReference type="EMBL" id="VFT87767.1"/>
    </source>
</evidence>
<name>A0A485KS91_9STRA</name>
<sequence>MSAKVPHERSNYLETLLRNVDWTAFLAANGAMWQAAVAIALLLTVDGSQWLADRPHASQELSVDDEVAFLTTLQLTRYELQYRNEIAAAITDHDAALCAVDNRQLVVRSAANNFDAIGLPMATLFNLQDTNGEFVDQVGLFYHNIGPFGAVDILCTALPPPLRLLYNTFSTLFAQQLGLTTPFWSYFANIPSFVFLPVPPTFIGMSYPESHFSFDDSCATPRPFTLAAFKKAMVFALVASQVTQVDSVCVFQDALECVSVLMQIQQSLATLGNAMQPILSLLKQTSTDIPLVQFTQYAQDNSSYWLLHRQPLLTTDPNWSFYGWLAIFGWIEGTREVIRLDADERRVKRQQPNQHQNYVVYVSAVLVAVASVVIAYTLRHGFDIMGRNLFLFNRVVGCIWIGRPLLFLRGFTAILVLSSNQVDLVHQKYGYS</sequence>
<organism evidence="3 4">
    <name type="scientific">Aphanomyces stellatus</name>
    <dbReference type="NCBI Taxonomy" id="120398"/>
    <lineage>
        <taxon>Eukaryota</taxon>
        <taxon>Sar</taxon>
        <taxon>Stramenopiles</taxon>
        <taxon>Oomycota</taxon>
        <taxon>Saprolegniomycetes</taxon>
        <taxon>Saprolegniales</taxon>
        <taxon>Verrucalvaceae</taxon>
        <taxon>Aphanomyces</taxon>
    </lineage>
</organism>
<accession>A0A485KS91</accession>
<keyword evidence="1" id="KW-1133">Transmembrane helix</keyword>
<dbReference type="Proteomes" id="UP000332933">
    <property type="component" value="Unassembled WGS sequence"/>
</dbReference>
<evidence type="ECO:0000313" key="4">
    <source>
        <dbReference type="Proteomes" id="UP000332933"/>
    </source>
</evidence>
<dbReference type="EMBL" id="CAADRA010005258">
    <property type="protein sequence ID" value="VFT87767.1"/>
    <property type="molecule type" value="Genomic_DNA"/>
</dbReference>
<dbReference type="EMBL" id="VJMH01005237">
    <property type="protein sequence ID" value="KAF0698476.1"/>
    <property type="molecule type" value="Genomic_DNA"/>
</dbReference>
<reference evidence="3 4" key="1">
    <citation type="submission" date="2019-03" db="EMBL/GenBank/DDBJ databases">
        <authorList>
            <person name="Gaulin E."/>
            <person name="Dumas B."/>
        </authorList>
    </citation>
    <scope>NUCLEOTIDE SEQUENCE [LARGE SCALE GENOMIC DNA]</scope>
    <source>
        <strain evidence="3">CBS 568.67</strain>
    </source>
</reference>
<keyword evidence="4" id="KW-1185">Reference proteome</keyword>
<gene>
    <name evidence="3" type="primary">Aste57867_10899</name>
    <name evidence="2" type="ORF">As57867_010859</name>
    <name evidence="3" type="ORF">ASTE57867_10899</name>
</gene>
<feature type="transmembrane region" description="Helical" evidence="1">
    <location>
        <begin position="358"/>
        <end position="378"/>
    </location>
</feature>
<keyword evidence="1" id="KW-0472">Membrane</keyword>
<evidence type="ECO:0000256" key="1">
    <source>
        <dbReference type="SAM" id="Phobius"/>
    </source>
</evidence>